<accession>A0A1Y5I0W4</accession>
<dbReference type="EMBL" id="KZ155839">
    <property type="protein sequence ID" value="OUS42317.1"/>
    <property type="molecule type" value="Genomic_DNA"/>
</dbReference>
<dbReference type="OrthoDB" id="10549836at2759"/>
<proteinExistence type="predicted"/>
<sequence length="135" mass="14696">MTHSDPAAATGPRGRAPTTNDALRARIAELVVLARGGDVKAFVDRFIPRDIDADDAEAFEKSLRDDAERLELLARELELVDAGEPVCRACGGDGVTRVSFRFEMPNEGSAVTIDREVTFVDYARDGEASDWRAEG</sequence>
<accession>A0A454Y3D6</accession>
<evidence type="ECO:0000313" key="2">
    <source>
        <dbReference type="EMBL" id="CEG01233.1"/>
    </source>
</evidence>
<evidence type="ECO:0000256" key="1">
    <source>
        <dbReference type="SAM" id="MobiDB-lite"/>
    </source>
</evidence>
<protein>
    <submittedName>
        <fullName evidence="2">Unnamed product</fullName>
    </submittedName>
</protein>
<dbReference type="Proteomes" id="UP000009170">
    <property type="component" value="Unassembled WGS sequence"/>
</dbReference>
<feature type="compositionally biased region" description="Low complexity" evidence="1">
    <location>
        <begin position="1"/>
        <end position="19"/>
    </location>
</feature>
<feature type="region of interest" description="Disordered" evidence="1">
    <location>
        <begin position="1"/>
        <end position="20"/>
    </location>
</feature>
<reference evidence="2 4" key="1">
    <citation type="journal article" date="2006" name="Proc. Natl. Acad. Sci. U.S.A.">
        <title>Genome analysis of the smallest free-living eukaryote Ostreococcus tauri unveils many unique features.</title>
        <authorList>
            <person name="Derelle E."/>
            <person name="Ferraz C."/>
            <person name="Rombauts S."/>
            <person name="Rouze P."/>
            <person name="Worden A.Z."/>
            <person name="Robbens S."/>
            <person name="Partensky F."/>
            <person name="Degroeve S."/>
            <person name="Echeynie S."/>
            <person name="Cooke R."/>
            <person name="Saeys Y."/>
            <person name="Wuyts J."/>
            <person name="Jabbari K."/>
            <person name="Bowler C."/>
            <person name="Panaud O."/>
            <person name="Piegu B."/>
            <person name="Ball S.G."/>
            <person name="Ral J.-P."/>
            <person name="Bouget F.-Y."/>
            <person name="Piganeau G."/>
            <person name="De Baets B."/>
            <person name="Picard A."/>
            <person name="Delseny M."/>
            <person name="Demaille J."/>
            <person name="Van de Peer Y."/>
            <person name="Moreau H."/>
        </authorList>
    </citation>
    <scope>NUCLEOTIDE SEQUENCE [LARGE SCALE GENOMIC DNA]</scope>
    <source>
        <strain evidence="2 4">OTTH0595</strain>
    </source>
</reference>
<keyword evidence="4" id="KW-1185">Reference proteome</keyword>
<gene>
    <name evidence="3" type="ORF">BE221DRAFT_188179</name>
    <name evidence="2" type="ORF">OT_ostta02g04770</name>
</gene>
<dbReference type="Proteomes" id="UP000195557">
    <property type="component" value="Unassembled WGS sequence"/>
</dbReference>
<evidence type="ECO:0000313" key="3">
    <source>
        <dbReference type="EMBL" id="OUS42317.1"/>
    </source>
</evidence>
<dbReference type="AlphaFoldDB" id="A0A096PAD2"/>
<organism evidence="2 4">
    <name type="scientific">Ostreococcus tauri</name>
    <name type="common">Marine green alga</name>
    <dbReference type="NCBI Taxonomy" id="70448"/>
    <lineage>
        <taxon>Eukaryota</taxon>
        <taxon>Viridiplantae</taxon>
        <taxon>Chlorophyta</taxon>
        <taxon>Mamiellophyceae</taxon>
        <taxon>Mamiellales</taxon>
        <taxon>Bathycoccaceae</taxon>
        <taxon>Ostreococcus</taxon>
    </lineage>
</organism>
<evidence type="ECO:0000313" key="4">
    <source>
        <dbReference type="Proteomes" id="UP000009170"/>
    </source>
</evidence>
<dbReference type="InParanoid" id="A0A096PAD2"/>
<reference evidence="2" key="2">
    <citation type="journal article" date="2014" name="BMC Genomics">
        <title>An improved genome of the model marine alga Ostreococcus tauri unfolds by assessing Illumina de novo assemblies.</title>
        <authorList>
            <person name="Blanc-Mathieu R."/>
            <person name="Verhelst B."/>
            <person name="Derelle E."/>
            <person name="Rombauts S."/>
            <person name="Bouget F.Y."/>
            <person name="Carre I."/>
            <person name="Chateau A."/>
            <person name="Eyre-Walker A."/>
            <person name="Grimsley N."/>
            <person name="Moreau H."/>
            <person name="Piegu B."/>
            <person name="Rivals E."/>
            <person name="Schackwitz W."/>
            <person name="Van de Peer Y."/>
            <person name="Piganeau G."/>
        </authorList>
    </citation>
    <scope>NUCLEOTIDE SEQUENCE</scope>
    <source>
        <strain evidence="2">RCC4221</strain>
    </source>
</reference>
<name>A0A096PAD2_OSTTA</name>
<dbReference type="EMBL" id="CAID01000002">
    <property type="protein sequence ID" value="CEG01233.1"/>
    <property type="molecule type" value="Genomic_DNA"/>
</dbReference>
<reference evidence="3" key="3">
    <citation type="submission" date="2017-04" db="EMBL/GenBank/DDBJ databases">
        <title>Population genomics of picophytoplankton unveils novel chromosome hypervariability.</title>
        <authorList>
            <consortium name="DOE Joint Genome Institute"/>
            <person name="Blanc-Mathieu R."/>
            <person name="Krasovec M."/>
            <person name="Hebrard M."/>
            <person name="Yau S."/>
            <person name="Desgranges E."/>
            <person name="Martin J."/>
            <person name="Schackwitz W."/>
            <person name="Kuo A."/>
            <person name="Salin G."/>
            <person name="Donnadieu C."/>
            <person name="Desdevises Y."/>
            <person name="Sanchez-Ferandin S."/>
            <person name="Moreau H."/>
            <person name="Rivals E."/>
            <person name="Grigoriev I.V."/>
            <person name="Grimsley N."/>
            <person name="Eyre-Walker A."/>
            <person name="Piganeau G."/>
        </authorList>
    </citation>
    <scope>NUCLEOTIDE SEQUENCE [LARGE SCALE GENOMIC DNA]</scope>
    <source>
        <strain evidence="3">RCC 1115</strain>
    </source>
</reference>
<accession>A0A096PAD2</accession>